<sequence length="57" mass="6955">MTESVYDWDIFFRKDQFFKSKLVFQSKKSIKYNKKLGLSQNTIDKAISFWKKQNLEK</sequence>
<dbReference type="AlphaFoldDB" id="X1FEP3"/>
<accession>X1FEP3</accession>
<protein>
    <submittedName>
        <fullName evidence="1">Uncharacterized protein</fullName>
    </submittedName>
</protein>
<reference evidence="1" key="1">
    <citation type="journal article" date="2014" name="Front. Microbiol.">
        <title>High frequency of phylogenetically diverse reductive dehalogenase-homologous genes in deep subseafloor sedimentary metagenomes.</title>
        <authorList>
            <person name="Kawai M."/>
            <person name="Futagami T."/>
            <person name="Toyoda A."/>
            <person name="Takaki Y."/>
            <person name="Nishi S."/>
            <person name="Hori S."/>
            <person name="Arai W."/>
            <person name="Tsubouchi T."/>
            <person name="Morono Y."/>
            <person name="Uchiyama I."/>
            <person name="Ito T."/>
            <person name="Fujiyama A."/>
            <person name="Inagaki F."/>
            <person name="Takami H."/>
        </authorList>
    </citation>
    <scope>NUCLEOTIDE SEQUENCE</scope>
    <source>
        <strain evidence="1">Expedition CK06-06</strain>
    </source>
</reference>
<gene>
    <name evidence="1" type="ORF">S03H2_03653</name>
</gene>
<proteinExistence type="predicted"/>
<name>X1FEP3_9ZZZZ</name>
<comment type="caution">
    <text evidence="1">The sequence shown here is derived from an EMBL/GenBank/DDBJ whole genome shotgun (WGS) entry which is preliminary data.</text>
</comment>
<organism evidence="1">
    <name type="scientific">marine sediment metagenome</name>
    <dbReference type="NCBI Taxonomy" id="412755"/>
    <lineage>
        <taxon>unclassified sequences</taxon>
        <taxon>metagenomes</taxon>
        <taxon>ecological metagenomes</taxon>
    </lineage>
</organism>
<dbReference type="EMBL" id="BARU01001370">
    <property type="protein sequence ID" value="GAH30965.1"/>
    <property type="molecule type" value="Genomic_DNA"/>
</dbReference>
<evidence type="ECO:0000313" key="1">
    <source>
        <dbReference type="EMBL" id="GAH30965.1"/>
    </source>
</evidence>